<dbReference type="PANTHER" id="PTHR10434:SF11">
    <property type="entry name" value="1-ACYL-SN-GLYCEROL-3-PHOSPHATE ACYLTRANSFERASE"/>
    <property type="match status" value="1"/>
</dbReference>
<dbReference type="Proteomes" id="UP000298714">
    <property type="component" value="Chromosome"/>
</dbReference>
<keyword evidence="6" id="KW-1185">Reference proteome</keyword>
<dbReference type="InterPro" id="IPR002123">
    <property type="entry name" value="Plipid/glycerol_acylTrfase"/>
</dbReference>
<dbReference type="KEGG" id="hgn:E6W36_12925"/>
<evidence type="ECO:0000256" key="2">
    <source>
        <dbReference type="ARBA" id="ARBA00022679"/>
    </source>
</evidence>
<keyword evidence="3 5" id="KW-0012">Acyltransferase</keyword>
<accession>A0A4D7CA54</accession>
<keyword evidence="2 5" id="KW-0808">Transferase</keyword>
<dbReference type="SUPFAM" id="SSF69593">
    <property type="entry name" value="Glycerol-3-phosphate (1)-acyltransferase"/>
    <property type="match status" value="1"/>
</dbReference>
<dbReference type="GO" id="GO:0003841">
    <property type="term" value="F:1-acylglycerol-3-phosphate O-acyltransferase activity"/>
    <property type="evidence" value="ECO:0007669"/>
    <property type="project" value="TreeGrafter"/>
</dbReference>
<sequence length="189" mass="20394">MLVLVRVVVGIRVEGPDLRDLPAGPVILAPKHQSSLDVIIMVAQPCSPVFVLKRELRRMPVIGWYAVRGGHILVDRDAGRRRCAPCCTQQRRRSPRGGRWRSSRGHAHAAGCGTGAEAWIVAVASQLGATVVPIALNSGLCWGRKQFLKRPGVVAVVAHPPLAASLGRKTMLAALYAGINSLNHEDARR</sequence>
<feature type="domain" description="Phospholipid/glycerol acyltransferase" evidence="4">
    <location>
        <begin position="26"/>
        <end position="139"/>
    </location>
</feature>
<evidence type="ECO:0000259" key="4">
    <source>
        <dbReference type="SMART" id="SM00563"/>
    </source>
</evidence>
<proteinExistence type="predicted"/>
<reference evidence="6" key="1">
    <citation type="submission" date="2019-04" db="EMBL/GenBank/DDBJ databases">
        <title>Complete genome sequence of Sphingomonas sp. W1-2-3.</title>
        <authorList>
            <person name="Im W.T."/>
        </authorList>
    </citation>
    <scope>NUCLEOTIDE SEQUENCE [LARGE SCALE GENOMIC DNA]</scope>
    <source>
        <strain evidence="6">W1-2-3</strain>
    </source>
</reference>
<evidence type="ECO:0000256" key="3">
    <source>
        <dbReference type="ARBA" id="ARBA00023315"/>
    </source>
</evidence>
<gene>
    <name evidence="5" type="ORF">E6W36_12925</name>
</gene>
<name>A0A4D7CA54_9SPHN</name>
<evidence type="ECO:0000313" key="6">
    <source>
        <dbReference type="Proteomes" id="UP000298714"/>
    </source>
</evidence>
<dbReference type="CDD" id="cd07989">
    <property type="entry name" value="LPLAT_AGPAT-like"/>
    <property type="match status" value="1"/>
</dbReference>
<dbReference type="Pfam" id="PF01553">
    <property type="entry name" value="Acyltransferase"/>
    <property type="match status" value="1"/>
</dbReference>
<comment type="pathway">
    <text evidence="1">Lipid metabolism.</text>
</comment>
<dbReference type="AlphaFoldDB" id="A0A4D7CA54"/>
<dbReference type="EMBL" id="CP039704">
    <property type="protein sequence ID" value="QCI80087.1"/>
    <property type="molecule type" value="Genomic_DNA"/>
</dbReference>
<evidence type="ECO:0000313" key="5">
    <source>
        <dbReference type="EMBL" id="QCI80087.1"/>
    </source>
</evidence>
<dbReference type="SMART" id="SM00563">
    <property type="entry name" value="PlsC"/>
    <property type="match status" value="1"/>
</dbReference>
<evidence type="ECO:0000256" key="1">
    <source>
        <dbReference type="ARBA" id="ARBA00005189"/>
    </source>
</evidence>
<protein>
    <submittedName>
        <fullName evidence="5">1-acyl-sn-glycerol-3-phosphate acyltransferase</fullName>
    </submittedName>
</protein>
<dbReference type="RefSeq" id="WP_222872945.1">
    <property type="nucleotide sequence ID" value="NZ_CP039704.1"/>
</dbReference>
<organism evidence="5 6">
    <name type="scientific">Hankyongella ginsenosidimutans</name>
    <dbReference type="NCBI Taxonomy" id="1763828"/>
    <lineage>
        <taxon>Bacteria</taxon>
        <taxon>Pseudomonadati</taxon>
        <taxon>Pseudomonadota</taxon>
        <taxon>Alphaproteobacteria</taxon>
        <taxon>Sphingomonadales</taxon>
        <taxon>Sphingomonadaceae</taxon>
        <taxon>Hankyongella</taxon>
    </lineage>
</organism>
<dbReference type="GO" id="GO:0006654">
    <property type="term" value="P:phosphatidic acid biosynthetic process"/>
    <property type="evidence" value="ECO:0007669"/>
    <property type="project" value="TreeGrafter"/>
</dbReference>
<dbReference type="PANTHER" id="PTHR10434">
    <property type="entry name" value="1-ACYL-SN-GLYCEROL-3-PHOSPHATE ACYLTRANSFERASE"/>
    <property type="match status" value="1"/>
</dbReference>